<protein>
    <recommendedName>
        <fullName evidence="3">DUF3447 domain-containing protein</fullName>
    </recommendedName>
</protein>
<comment type="caution">
    <text evidence="1">The sequence shown here is derived from an EMBL/GenBank/DDBJ whole genome shotgun (WGS) entry which is preliminary data.</text>
</comment>
<name>A0ABR2H4F3_9EUKA</name>
<accession>A0ABR2H4F3</accession>
<organism evidence="1 2">
    <name type="scientific">Tritrichomonas musculus</name>
    <dbReference type="NCBI Taxonomy" id="1915356"/>
    <lineage>
        <taxon>Eukaryota</taxon>
        <taxon>Metamonada</taxon>
        <taxon>Parabasalia</taxon>
        <taxon>Tritrichomonadida</taxon>
        <taxon>Tritrichomonadidae</taxon>
        <taxon>Tritrichomonas</taxon>
    </lineage>
</organism>
<proteinExistence type="predicted"/>
<dbReference type="SUPFAM" id="SSF48403">
    <property type="entry name" value="Ankyrin repeat"/>
    <property type="match status" value="1"/>
</dbReference>
<dbReference type="EMBL" id="JAPFFF010000044">
    <property type="protein sequence ID" value="KAK8840723.1"/>
    <property type="molecule type" value="Genomic_DNA"/>
</dbReference>
<sequence length="372" mass="44576">MDPNDFLEQMKEIQTLVLNFIDKENHNEINQFINEKIQANKYKLKSLLYLLLNISNKHHRKASFFQKIETILVFFKDQIINTFSNIEIFNIFASNKRILLILIKQEIIHVDSLIKNHIISKQKEYYPQYFYNEIRPFLSEEEFFLFDIPENYDEMREIGENEHYLCQLIRKDLIKDFIIYVNQNNISLNTEINHSIYETNLYLVGKRPTLLEYSAYFGSIQIINYLLMNKVKVSSHIWNYSIHSHNNELLYLLEEKKYRPQYGSFRTCLKKAIKCHHNDLIDYFIDKIPKENQTIDKNDIENLILQDLAGTEEIPEAINIQSIISYNFNFIDLNLINESYLFNLCEYDFFPLVVMLLSKYPNIDHNTKSKNI</sequence>
<evidence type="ECO:0008006" key="3">
    <source>
        <dbReference type="Google" id="ProtNLM"/>
    </source>
</evidence>
<dbReference type="PANTHER" id="PTHR24159">
    <property type="match status" value="1"/>
</dbReference>
<evidence type="ECO:0000313" key="1">
    <source>
        <dbReference type="EMBL" id="KAK8840723.1"/>
    </source>
</evidence>
<dbReference type="Proteomes" id="UP001470230">
    <property type="component" value="Unassembled WGS sequence"/>
</dbReference>
<evidence type="ECO:0000313" key="2">
    <source>
        <dbReference type="Proteomes" id="UP001470230"/>
    </source>
</evidence>
<dbReference type="PANTHER" id="PTHR24159:SF5">
    <property type="entry name" value="ANK_REP_REGION DOMAIN-CONTAINING PROTEIN"/>
    <property type="match status" value="1"/>
</dbReference>
<gene>
    <name evidence="1" type="ORF">M9Y10_030500</name>
</gene>
<dbReference type="InterPro" id="IPR036770">
    <property type="entry name" value="Ankyrin_rpt-contain_sf"/>
</dbReference>
<reference evidence="1 2" key="1">
    <citation type="submission" date="2024-04" db="EMBL/GenBank/DDBJ databases">
        <title>Tritrichomonas musculus Genome.</title>
        <authorList>
            <person name="Alves-Ferreira E."/>
            <person name="Grigg M."/>
            <person name="Lorenzi H."/>
            <person name="Galac M."/>
        </authorList>
    </citation>
    <scope>NUCLEOTIDE SEQUENCE [LARGE SCALE GENOMIC DNA]</scope>
    <source>
        <strain evidence="1 2">EAF2021</strain>
    </source>
</reference>
<keyword evidence="2" id="KW-1185">Reference proteome</keyword>